<dbReference type="STRING" id="41431.PCC8801_4284"/>
<dbReference type="SMART" id="SM00448">
    <property type="entry name" value="REC"/>
    <property type="match status" value="1"/>
</dbReference>
<name>B7JV74_RIPO1</name>
<dbReference type="Gene3D" id="3.40.50.2300">
    <property type="match status" value="1"/>
</dbReference>
<dbReference type="PROSITE" id="PS50110">
    <property type="entry name" value="RESPONSE_REGULATORY"/>
    <property type="match status" value="1"/>
</dbReference>
<dbReference type="InterPro" id="IPR001789">
    <property type="entry name" value="Sig_transdc_resp-reg_receiver"/>
</dbReference>
<feature type="modified residue" description="4-aspartylphosphate" evidence="2">
    <location>
        <position position="315"/>
    </location>
</feature>
<evidence type="ECO:0000259" key="3">
    <source>
        <dbReference type="PROSITE" id="PS50110"/>
    </source>
</evidence>
<dbReference type="InterPro" id="IPR011006">
    <property type="entry name" value="CheY-like_superfamily"/>
</dbReference>
<evidence type="ECO:0000256" key="2">
    <source>
        <dbReference type="PROSITE-ProRule" id="PRU00169"/>
    </source>
</evidence>
<evidence type="ECO:0000313" key="4">
    <source>
        <dbReference type="EMBL" id="ACK68207.1"/>
    </source>
</evidence>
<dbReference type="PANTHER" id="PTHR44591:SF23">
    <property type="entry name" value="CHEY SUBFAMILY"/>
    <property type="match status" value="1"/>
</dbReference>
<dbReference type="SUPFAM" id="SSF52172">
    <property type="entry name" value="CheY-like"/>
    <property type="match status" value="1"/>
</dbReference>
<evidence type="ECO:0000256" key="1">
    <source>
        <dbReference type="ARBA" id="ARBA00022553"/>
    </source>
</evidence>
<dbReference type="Pfam" id="PF00072">
    <property type="entry name" value="Response_reg"/>
    <property type="match status" value="1"/>
</dbReference>
<organism evidence="4 5">
    <name type="scientific">Rippkaea orientalis (strain PCC 8801 / RF-1)</name>
    <name type="common">Cyanothece sp. (strain PCC 8801)</name>
    <dbReference type="NCBI Taxonomy" id="41431"/>
    <lineage>
        <taxon>Bacteria</taxon>
        <taxon>Bacillati</taxon>
        <taxon>Cyanobacteriota</taxon>
        <taxon>Cyanophyceae</taxon>
        <taxon>Oscillatoriophycideae</taxon>
        <taxon>Chroococcales</taxon>
        <taxon>Aphanothecaceae</taxon>
        <taxon>Rippkaea</taxon>
        <taxon>Rippkaea orientalis</taxon>
    </lineage>
</organism>
<dbReference type="eggNOG" id="COG0745">
    <property type="taxonomic scope" value="Bacteria"/>
</dbReference>
<dbReference type="GO" id="GO:0000160">
    <property type="term" value="P:phosphorelay signal transduction system"/>
    <property type="evidence" value="ECO:0007669"/>
    <property type="project" value="InterPro"/>
</dbReference>
<dbReference type="HOGENOM" id="CLU_031371_1_0_3"/>
<accession>B7JV74</accession>
<protein>
    <submittedName>
        <fullName evidence="4">Response regulator receiver protein</fullName>
    </submittedName>
</protein>
<dbReference type="OrthoDB" id="417415at2"/>
<dbReference type="PANTHER" id="PTHR44591">
    <property type="entry name" value="STRESS RESPONSE REGULATOR PROTEIN 1"/>
    <property type="match status" value="1"/>
</dbReference>
<evidence type="ECO:0000313" key="5">
    <source>
        <dbReference type="Proteomes" id="UP000008204"/>
    </source>
</evidence>
<dbReference type="EMBL" id="CP001287">
    <property type="protein sequence ID" value="ACK68207.1"/>
    <property type="molecule type" value="Genomic_DNA"/>
</dbReference>
<keyword evidence="5" id="KW-1185">Reference proteome</keyword>
<proteinExistence type="predicted"/>
<gene>
    <name evidence="4" type="ordered locus">PCC8801_4284</name>
</gene>
<dbReference type="Proteomes" id="UP000008204">
    <property type="component" value="Chromosome"/>
</dbReference>
<reference evidence="5" key="1">
    <citation type="journal article" date="2011" name="MBio">
        <title>Novel metabolic attributes of the genus Cyanothece, comprising a group of unicellular nitrogen-fixing Cyanobacteria.</title>
        <authorList>
            <person name="Bandyopadhyay A."/>
            <person name="Elvitigala T."/>
            <person name="Welsh E."/>
            <person name="Stockel J."/>
            <person name="Liberton M."/>
            <person name="Min H."/>
            <person name="Sherman L.A."/>
            <person name="Pakrasi H.B."/>
        </authorList>
    </citation>
    <scope>NUCLEOTIDE SEQUENCE [LARGE SCALE GENOMIC DNA]</scope>
    <source>
        <strain evidence="5">PCC 8801</strain>
    </source>
</reference>
<dbReference type="AlphaFoldDB" id="B7JV74"/>
<keyword evidence="1 2" id="KW-0597">Phosphoprotein</keyword>
<dbReference type="KEGG" id="cyp:PCC8801_4284"/>
<sequence length="391" mass="45184">METQWSQVIAEGYQAGCFQITNPQDTSVAWCLYFNGKNIEYVTSKTGKKQRLSCLLKLFMNEVSLPDLQWQKEEYQNLCNWWKSKQLSQSELHKLLFQLSQEALAQILTINRPLVNFFPTHKISFSVTAYPSEMLLQSAEKSSQKWQQLSIDGITPFSRLYLNPEKTYEFYQFWKQQNSLSQSNSRKISFWLLNLAQKKCLYELAEERGVNPLKIVYHFRELFKQKVIEIFPFEDNPDGSSNMLNNSPLNFIRSSPQVSISEPKPIIACIDDSQTVQLQIKRVLEAVGYQVLGITDPVSSLTLLVRHQPSLILMDIKMPEIDGHQLSQMLQKSRTLKDIPIVMLTAEDGMVTRLQSKLSGASYYLKKPCNIDELIKIVKRFTSNESANWLN</sequence>
<dbReference type="InterPro" id="IPR050595">
    <property type="entry name" value="Bact_response_regulator"/>
</dbReference>
<feature type="domain" description="Response regulatory" evidence="3">
    <location>
        <begin position="266"/>
        <end position="382"/>
    </location>
</feature>